<evidence type="ECO:0000256" key="1">
    <source>
        <dbReference type="SAM" id="MobiDB-lite"/>
    </source>
</evidence>
<reference evidence="2" key="2">
    <citation type="submission" date="2020-11" db="EMBL/GenBank/DDBJ databases">
        <authorList>
            <person name="McCartney M.A."/>
            <person name="Auch B."/>
            <person name="Kono T."/>
            <person name="Mallez S."/>
            <person name="Becker A."/>
            <person name="Gohl D.M."/>
            <person name="Silverstein K.A.T."/>
            <person name="Koren S."/>
            <person name="Bechman K.B."/>
            <person name="Herman A."/>
            <person name="Abrahante J.E."/>
            <person name="Garbe J."/>
        </authorList>
    </citation>
    <scope>NUCLEOTIDE SEQUENCE</scope>
    <source>
        <strain evidence="2">Duluth1</strain>
        <tissue evidence="2">Whole animal</tissue>
    </source>
</reference>
<feature type="region of interest" description="Disordered" evidence="1">
    <location>
        <begin position="1"/>
        <end position="29"/>
    </location>
</feature>
<keyword evidence="3" id="KW-1185">Reference proteome</keyword>
<dbReference type="Proteomes" id="UP000828390">
    <property type="component" value="Unassembled WGS sequence"/>
</dbReference>
<reference evidence="2" key="1">
    <citation type="journal article" date="2019" name="bioRxiv">
        <title>The Genome of the Zebra Mussel, Dreissena polymorpha: A Resource for Invasive Species Research.</title>
        <authorList>
            <person name="McCartney M.A."/>
            <person name="Auch B."/>
            <person name="Kono T."/>
            <person name="Mallez S."/>
            <person name="Zhang Y."/>
            <person name="Obille A."/>
            <person name="Becker A."/>
            <person name="Abrahante J.E."/>
            <person name="Garbe J."/>
            <person name="Badalamenti J.P."/>
            <person name="Herman A."/>
            <person name="Mangelson H."/>
            <person name="Liachko I."/>
            <person name="Sullivan S."/>
            <person name="Sone E.D."/>
            <person name="Koren S."/>
            <person name="Silverstein K.A.T."/>
            <person name="Beckman K.B."/>
            <person name="Gohl D.M."/>
        </authorList>
    </citation>
    <scope>NUCLEOTIDE SEQUENCE</scope>
    <source>
        <strain evidence="2">Duluth1</strain>
        <tissue evidence="2">Whole animal</tissue>
    </source>
</reference>
<gene>
    <name evidence="2" type="ORF">DPMN_042392</name>
</gene>
<organism evidence="2 3">
    <name type="scientific">Dreissena polymorpha</name>
    <name type="common">Zebra mussel</name>
    <name type="synonym">Mytilus polymorpha</name>
    <dbReference type="NCBI Taxonomy" id="45954"/>
    <lineage>
        <taxon>Eukaryota</taxon>
        <taxon>Metazoa</taxon>
        <taxon>Spiralia</taxon>
        <taxon>Lophotrochozoa</taxon>
        <taxon>Mollusca</taxon>
        <taxon>Bivalvia</taxon>
        <taxon>Autobranchia</taxon>
        <taxon>Heteroconchia</taxon>
        <taxon>Euheterodonta</taxon>
        <taxon>Imparidentia</taxon>
        <taxon>Neoheterodontei</taxon>
        <taxon>Myida</taxon>
        <taxon>Dreissenoidea</taxon>
        <taxon>Dreissenidae</taxon>
        <taxon>Dreissena</taxon>
    </lineage>
</organism>
<accession>A0A9D4HWV6</accession>
<feature type="compositionally biased region" description="Basic and acidic residues" evidence="1">
    <location>
        <begin position="1"/>
        <end position="28"/>
    </location>
</feature>
<evidence type="ECO:0000313" key="2">
    <source>
        <dbReference type="EMBL" id="KAH3735834.1"/>
    </source>
</evidence>
<proteinExistence type="predicted"/>
<protein>
    <submittedName>
        <fullName evidence="2">Uncharacterized protein</fullName>
    </submittedName>
</protein>
<name>A0A9D4HWV6_DREPO</name>
<evidence type="ECO:0000313" key="3">
    <source>
        <dbReference type="Proteomes" id="UP000828390"/>
    </source>
</evidence>
<dbReference type="EMBL" id="JAIWYP010000011">
    <property type="protein sequence ID" value="KAH3735834.1"/>
    <property type="molecule type" value="Genomic_DNA"/>
</dbReference>
<dbReference type="AlphaFoldDB" id="A0A9D4HWV6"/>
<sequence length="133" mass="15484">MATLREKQKSSCERKERRTSDGREKEQANRQVMMTMKEAKEKLTDEQFITFNNHRQYELQDFSNRFCEKAGSYAMEVSTETLKTVVNSTNNTSADINMNGDKQKEETSFKYLGETLPKDGITMETEAMARRNM</sequence>
<comment type="caution">
    <text evidence="2">The sequence shown here is derived from an EMBL/GenBank/DDBJ whole genome shotgun (WGS) entry which is preliminary data.</text>
</comment>